<feature type="compositionally biased region" description="Basic and acidic residues" evidence="3">
    <location>
        <begin position="143"/>
        <end position="156"/>
    </location>
</feature>
<dbReference type="EMBL" id="CAJHNJ030000008">
    <property type="protein sequence ID" value="CAG9104272.1"/>
    <property type="molecule type" value="Genomic_DNA"/>
</dbReference>
<accession>A0A8S4DSG4</accession>
<evidence type="ECO:0000259" key="6">
    <source>
        <dbReference type="Pfam" id="PF00188"/>
    </source>
</evidence>
<evidence type="ECO:0000313" key="7">
    <source>
        <dbReference type="EMBL" id="CAG9104272.1"/>
    </source>
</evidence>
<dbReference type="GO" id="GO:0005576">
    <property type="term" value="C:extracellular region"/>
    <property type="evidence" value="ECO:0007669"/>
    <property type="project" value="UniProtKB-SubCell"/>
</dbReference>
<dbReference type="Pfam" id="PF00188">
    <property type="entry name" value="CAP"/>
    <property type="match status" value="1"/>
</dbReference>
<feature type="chain" id="PRO_5035794860" evidence="5">
    <location>
        <begin position="21"/>
        <end position="610"/>
    </location>
</feature>
<reference evidence="7" key="1">
    <citation type="submission" date="2020-11" db="EMBL/GenBank/DDBJ databases">
        <authorList>
            <person name="Whiteford S."/>
        </authorList>
    </citation>
    <scope>NUCLEOTIDE SEQUENCE</scope>
</reference>
<evidence type="ECO:0000256" key="5">
    <source>
        <dbReference type="SAM" id="SignalP"/>
    </source>
</evidence>
<protein>
    <submittedName>
        <fullName evidence="7">(diamondback moth) hypothetical protein</fullName>
    </submittedName>
</protein>
<feature type="signal peptide" evidence="5">
    <location>
        <begin position="1"/>
        <end position="20"/>
    </location>
</feature>
<feature type="region of interest" description="Disordered" evidence="3">
    <location>
        <begin position="103"/>
        <end position="156"/>
    </location>
</feature>
<dbReference type="AlphaFoldDB" id="A0A8S4DSG4"/>
<sequence length="610" mass="69762">MFVSRLNFYLIVFIAPAILCLRDDYYDEYENFEGPEDTHVTKSSLRETDVGNQTNITEFNVLNSEDSEYEDEDYIIFKKYKTESYTPIKLKLITTAPIPRKVHKVTTPRARSTSTDRSRIEDYDYESDVSSMGSMLSNDTDSDDHQHDNEDDYSKDIDSWVVPEQVPCWDLPILYGDMEPRKHEVFSIHIEELRNVKYENRTKKSSSISPRPLKNNDNPRKKCKWCLKAPCYADHTLCFFADNNSVFCDSQYKVKTPNVLDQMVIVNTINAMRNRVATRQSKTYKHLPTAANMKQLIYNYDLQKMAITWLKQCLPGPATCSALNNELVGELECTKYAKFCCLNKEEGCKPLRECFVSAIIGCIHVWFESAGASLTAEHIRCGHIHRNTYHTVQLLWAGTTSVGCAFGKSVNGDERVLCYFSPSAPFRLTAKYYCGIIPHHDIIDRFDNVHDVTSTDFAAKIGISIINHYDTGNKTLNRHQTISHVIKEEKSPWFGVDSIVNIYQPGWARNRGDNSTNNTFTNGTLGYIARMVTKYRFKSVVYRNCSEGVYEEGAPGSSCNMRGRRFSSLCYDFGDPTPGYRLVAIIAPMALFTLILYDLFNGVVRQTNSY</sequence>
<evidence type="ECO:0000256" key="1">
    <source>
        <dbReference type="ARBA" id="ARBA00004613"/>
    </source>
</evidence>
<name>A0A8S4DSG4_PLUXY</name>
<dbReference type="CDD" id="cd05380">
    <property type="entry name" value="CAP_euk"/>
    <property type="match status" value="1"/>
</dbReference>
<evidence type="ECO:0000256" key="2">
    <source>
        <dbReference type="ARBA" id="ARBA00022525"/>
    </source>
</evidence>
<keyword evidence="8" id="KW-1185">Reference proteome</keyword>
<dbReference type="Proteomes" id="UP000653454">
    <property type="component" value="Unassembled WGS sequence"/>
</dbReference>
<organism evidence="7 8">
    <name type="scientific">Plutella xylostella</name>
    <name type="common">Diamondback moth</name>
    <name type="synonym">Plutella maculipennis</name>
    <dbReference type="NCBI Taxonomy" id="51655"/>
    <lineage>
        <taxon>Eukaryota</taxon>
        <taxon>Metazoa</taxon>
        <taxon>Ecdysozoa</taxon>
        <taxon>Arthropoda</taxon>
        <taxon>Hexapoda</taxon>
        <taxon>Insecta</taxon>
        <taxon>Pterygota</taxon>
        <taxon>Neoptera</taxon>
        <taxon>Endopterygota</taxon>
        <taxon>Lepidoptera</taxon>
        <taxon>Glossata</taxon>
        <taxon>Ditrysia</taxon>
        <taxon>Yponomeutoidea</taxon>
        <taxon>Plutellidae</taxon>
        <taxon>Plutella</taxon>
    </lineage>
</organism>
<keyword evidence="4" id="KW-1133">Transmembrane helix</keyword>
<proteinExistence type="predicted"/>
<evidence type="ECO:0000313" key="8">
    <source>
        <dbReference type="Proteomes" id="UP000653454"/>
    </source>
</evidence>
<dbReference type="Gene3D" id="3.40.33.10">
    <property type="entry name" value="CAP"/>
    <property type="match status" value="1"/>
</dbReference>
<evidence type="ECO:0000256" key="3">
    <source>
        <dbReference type="SAM" id="MobiDB-lite"/>
    </source>
</evidence>
<feature type="transmembrane region" description="Helical" evidence="4">
    <location>
        <begin position="579"/>
        <end position="600"/>
    </location>
</feature>
<comment type="caution">
    <text evidence="7">The sequence shown here is derived from an EMBL/GenBank/DDBJ whole genome shotgun (WGS) entry which is preliminary data.</text>
</comment>
<dbReference type="InterPro" id="IPR014044">
    <property type="entry name" value="CAP_dom"/>
</dbReference>
<keyword evidence="2" id="KW-0964">Secreted</keyword>
<keyword evidence="4" id="KW-0472">Membrane</keyword>
<dbReference type="InterPro" id="IPR035940">
    <property type="entry name" value="CAP_sf"/>
</dbReference>
<dbReference type="SUPFAM" id="SSF55797">
    <property type="entry name" value="PR-1-like"/>
    <property type="match status" value="1"/>
</dbReference>
<keyword evidence="4" id="KW-0812">Transmembrane</keyword>
<comment type="subcellular location">
    <subcellularLocation>
        <location evidence="1">Secreted</location>
    </subcellularLocation>
</comment>
<keyword evidence="5" id="KW-0732">Signal</keyword>
<gene>
    <name evidence="7" type="ORF">PLXY2_LOCUS3200</name>
</gene>
<feature type="domain" description="SCP" evidence="6">
    <location>
        <begin position="267"/>
        <end position="420"/>
    </location>
</feature>
<evidence type="ECO:0000256" key="4">
    <source>
        <dbReference type="SAM" id="Phobius"/>
    </source>
</evidence>